<gene>
    <name evidence="1" type="ORF">CB5_LOCUS22214</name>
</gene>
<name>A0A6V7Q7B9_ANACO</name>
<evidence type="ECO:0000313" key="1">
    <source>
        <dbReference type="EMBL" id="CAD1839003.1"/>
    </source>
</evidence>
<dbReference type="AlphaFoldDB" id="A0A6V7Q7B9"/>
<organism evidence="1">
    <name type="scientific">Ananas comosus var. bracteatus</name>
    <name type="common">red pineapple</name>
    <dbReference type="NCBI Taxonomy" id="296719"/>
    <lineage>
        <taxon>Eukaryota</taxon>
        <taxon>Viridiplantae</taxon>
        <taxon>Streptophyta</taxon>
        <taxon>Embryophyta</taxon>
        <taxon>Tracheophyta</taxon>
        <taxon>Spermatophyta</taxon>
        <taxon>Magnoliopsida</taxon>
        <taxon>Liliopsida</taxon>
        <taxon>Poales</taxon>
        <taxon>Bromeliaceae</taxon>
        <taxon>Bromelioideae</taxon>
        <taxon>Ananas</taxon>
    </lineage>
</organism>
<proteinExistence type="predicted"/>
<protein>
    <submittedName>
        <fullName evidence="1">Uncharacterized protein</fullName>
    </submittedName>
</protein>
<reference evidence="1" key="1">
    <citation type="submission" date="2020-07" db="EMBL/GenBank/DDBJ databases">
        <authorList>
            <person name="Lin J."/>
        </authorList>
    </citation>
    <scope>NUCLEOTIDE SEQUENCE</scope>
</reference>
<dbReference type="EMBL" id="LR862133">
    <property type="protein sequence ID" value="CAD1839003.1"/>
    <property type="molecule type" value="Genomic_DNA"/>
</dbReference>
<accession>A0A6V7Q7B9</accession>
<sequence length="100" mass="11625">MDIESSPRLAAIREAQAKLRQECDALDERRREIEFLENVIFLNRRWKRKVALHQLLHTMGILLETLFCPLMEISNNFGGVRNVKCSNTRTNLALSKQSEV</sequence>